<dbReference type="InterPro" id="IPR007712">
    <property type="entry name" value="RelE/ParE_toxin"/>
</dbReference>
<evidence type="ECO:0000313" key="4">
    <source>
        <dbReference type="Proteomes" id="UP000595296"/>
    </source>
</evidence>
<sequence length="86" mass="10255">MQQKRIKLPVKIYLQMSSKKAIYQYLIKNVSISPRNHGLQLKSVGIIKLWRYRVRDYRLICQIKDHEVTVLVIKIGKRDAVYKNLD</sequence>
<evidence type="ECO:0000256" key="1">
    <source>
        <dbReference type="ARBA" id="ARBA00006226"/>
    </source>
</evidence>
<evidence type="ECO:0000313" key="3">
    <source>
        <dbReference type="EMBL" id="QQV75365.1"/>
    </source>
</evidence>
<dbReference type="Proteomes" id="UP000595296">
    <property type="component" value="Chromosome"/>
</dbReference>
<protein>
    <submittedName>
        <fullName evidence="3">Uncharacterized protein</fullName>
    </submittedName>
</protein>
<reference evidence="3 4" key="1">
    <citation type="journal article" date="2021" name="Int. J. Syst. Evol. Microbiol.">
        <title>Characterization of a novel transitional group Rickettsia species (Rickettsia tillamookensis sp. nov.) from the western black-legged tick, Ixodes pacificus.</title>
        <authorList>
            <person name="Gauthier D.T."/>
            <person name="Karpathy S.E."/>
            <person name="Grizzard S.L."/>
            <person name="Batra D."/>
            <person name="Rowe L.A."/>
            <person name="Paddock C.D."/>
        </authorList>
    </citation>
    <scope>NUCLEOTIDE SEQUENCE [LARGE SCALE GENOMIC DNA]</scope>
    <source>
        <strain evidence="3 4">Tillamook 23</strain>
    </source>
</reference>
<gene>
    <name evidence="3" type="ORF">H6P87_00921</name>
</gene>
<dbReference type="RefSeq" id="WP_202068706.1">
    <property type="nucleotide sequence ID" value="NZ_CP060138.2"/>
</dbReference>
<proteinExistence type="inferred from homology"/>
<dbReference type="Gene3D" id="3.30.2310.20">
    <property type="entry name" value="RelE-like"/>
    <property type="match status" value="1"/>
</dbReference>
<organism evidence="3 4">
    <name type="scientific">Rickettsia tillamookensis</name>
    <dbReference type="NCBI Taxonomy" id="2761623"/>
    <lineage>
        <taxon>Bacteria</taxon>
        <taxon>Pseudomonadati</taxon>
        <taxon>Pseudomonadota</taxon>
        <taxon>Alphaproteobacteria</taxon>
        <taxon>Rickettsiales</taxon>
        <taxon>Rickettsiaceae</taxon>
        <taxon>Rickettsieae</taxon>
        <taxon>Rickettsia</taxon>
        <taxon>spotted fever group</taxon>
    </lineage>
</organism>
<accession>A0A9E6MHU1</accession>
<name>A0A9E6MHU1_9RICK</name>
<dbReference type="Pfam" id="PF05016">
    <property type="entry name" value="ParE_toxin"/>
    <property type="match status" value="1"/>
</dbReference>
<dbReference type="PANTHER" id="PTHR35601:SF1">
    <property type="entry name" value="TOXIN RELE"/>
    <property type="match status" value="1"/>
</dbReference>
<comment type="similarity">
    <text evidence="1">Belongs to the RelE toxin family.</text>
</comment>
<dbReference type="InterPro" id="IPR035093">
    <property type="entry name" value="RelE/ParE_toxin_dom_sf"/>
</dbReference>
<dbReference type="EMBL" id="CP060138">
    <property type="protein sequence ID" value="QQV75365.1"/>
    <property type="molecule type" value="Genomic_DNA"/>
</dbReference>
<evidence type="ECO:0000256" key="2">
    <source>
        <dbReference type="ARBA" id="ARBA00022649"/>
    </source>
</evidence>
<keyword evidence="2" id="KW-1277">Toxin-antitoxin system</keyword>
<keyword evidence="4" id="KW-1185">Reference proteome</keyword>
<dbReference type="SUPFAM" id="SSF143011">
    <property type="entry name" value="RelE-like"/>
    <property type="match status" value="1"/>
</dbReference>
<dbReference type="PANTHER" id="PTHR35601">
    <property type="entry name" value="TOXIN RELE"/>
    <property type="match status" value="1"/>
</dbReference>